<dbReference type="SUPFAM" id="SSF52833">
    <property type="entry name" value="Thioredoxin-like"/>
    <property type="match status" value="1"/>
</dbReference>
<dbReference type="EMBL" id="CVRI01000054">
    <property type="protein sequence ID" value="CRL00805.1"/>
    <property type="molecule type" value="Genomic_DNA"/>
</dbReference>
<dbReference type="PROSITE" id="PS51354">
    <property type="entry name" value="GLUTAREDOXIN_2"/>
    <property type="match status" value="1"/>
</dbReference>
<sequence length="98" mass="11129">MAQKFVKDSIGKDRVVIFSKTYCPYCTKAKEQFKKLNFKFLTIELEDRADCQEIQDVLGSMTGARSVPRVFVDGKFIGGGDDCKRLYDSGELEKMLTT</sequence>
<dbReference type="Gene3D" id="3.40.30.10">
    <property type="entry name" value="Glutaredoxin"/>
    <property type="match status" value="1"/>
</dbReference>
<protein>
    <recommendedName>
        <fullName evidence="6">Glutaredoxin-2, mitochondrial</fullName>
    </recommendedName>
</protein>
<comment type="similarity">
    <text evidence="1">Belongs to the glutaredoxin family.</text>
</comment>
<gene>
    <name evidence="8" type="primary">similar to Glutaredoxin-C4</name>
    <name evidence="8" type="ORF">CLUMA_CG014057</name>
</gene>
<dbReference type="GO" id="GO:0005737">
    <property type="term" value="C:cytoplasm"/>
    <property type="evidence" value="ECO:0007669"/>
    <property type="project" value="TreeGrafter"/>
</dbReference>
<comment type="function">
    <text evidence="4">Glutathione-dependent oxidoreductase that facilitates the maintenance of mitochondrial redox homeostasis upon induction of apoptosis by oxidative stress. Involved in response to hydrogen peroxide and regulation of apoptosis caused by oxidative stress. Acts as a very efficient catalyst of monothiol reactions because of its high affinity for protein glutathione-mixed disulfides. Can receive electrons not only from glutathione (GSH), but also from thioredoxin reductase supporting both monothiol and dithiol reactions. Efficiently catalyzes both glutathionylation and deglutathionylation of mitochondrial complex I, which in turn regulates the superoxide production by the complex. Overexpression decreases the susceptibility to apoptosis and prevents loss of cardiolipin and cytochrome c release.</text>
</comment>
<dbReference type="OrthoDB" id="418495at2759"/>
<dbReference type="NCBIfam" id="TIGR02180">
    <property type="entry name" value="GRX_euk"/>
    <property type="match status" value="1"/>
</dbReference>
<comment type="subunit">
    <text evidence="5">Monomer; active form. Homodimer; inactive form. The homodimer is probably linked by 1 2Fe-2S cluster.</text>
</comment>
<dbReference type="AlphaFoldDB" id="A0A1J1IKN7"/>
<dbReference type="Proteomes" id="UP000183832">
    <property type="component" value="Unassembled WGS sequence"/>
</dbReference>
<reference evidence="8 9" key="1">
    <citation type="submission" date="2015-04" db="EMBL/GenBank/DDBJ databases">
        <authorList>
            <person name="Syromyatnikov M.Y."/>
            <person name="Popov V.N."/>
        </authorList>
    </citation>
    <scope>NUCLEOTIDE SEQUENCE [LARGE SCALE GENOMIC DNA]</scope>
</reference>
<keyword evidence="9" id="KW-1185">Reference proteome</keyword>
<dbReference type="Pfam" id="PF00462">
    <property type="entry name" value="Glutaredoxin"/>
    <property type="match status" value="1"/>
</dbReference>
<dbReference type="InterPro" id="IPR014025">
    <property type="entry name" value="Glutaredoxin_subgr"/>
</dbReference>
<dbReference type="GO" id="GO:0034599">
    <property type="term" value="P:cellular response to oxidative stress"/>
    <property type="evidence" value="ECO:0007669"/>
    <property type="project" value="TreeGrafter"/>
</dbReference>
<dbReference type="PANTHER" id="PTHR45694:SF5">
    <property type="entry name" value="GLUTAREDOXIN 2"/>
    <property type="match status" value="1"/>
</dbReference>
<evidence type="ECO:0000313" key="8">
    <source>
        <dbReference type="EMBL" id="CRL00805.1"/>
    </source>
</evidence>
<evidence type="ECO:0000256" key="5">
    <source>
        <dbReference type="ARBA" id="ARBA00038558"/>
    </source>
</evidence>
<evidence type="ECO:0000256" key="1">
    <source>
        <dbReference type="ARBA" id="ARBA00007787"/>
    </source>
</evidence>
<dbReference type="STRING" id="568069.A0A1J1IKN7"/>
<evidence type="ECO:0000256" key="4">
    <source>
        <dbReference type="ARBA" id="ARBA00037470"/>
    </source>
</evidence>
<feature type="domain" description="Glutaredoxin" evidence="7">
    <location>
        <begin position="15"/>
        <end position="77"/>
    </location>
</feature>
<evidence type="ECO:0000259" key="7">
    <source>
        <dbReference type="Pfam" id="PF00462"/>
    </source>
</evidence>
<keyword evidence="2" id="KW-0318">Glutathionylation</keyword>
<dbReference type="InterPro" id="IPR011899">
    <property type="entry name" value="Glutaredoxin_euk/vir"/>
</dbReference>
<accession>A0A1J1IKN7</accession>
<dbReference type="PRINTS" id="PR00160">
    <property type="entry name" value="GLUTAREDOXIN"/>
</dbReference>
<evidence type="ECO:0000256" key="2">
    <source>
        <dbReference type="ARBA" id="ARBA00023206"/>
    </source>
</evidence>
<dbReference type="FunFam" id="3.40.30.10:FF:000026">
    <property type="entry name" value="Glutaredoxin 2"/>
    <property type="match status" value="1"/>
</dbReference>
<dbReference type="InterPro" id="IPR002109">
    <property type="entry name" value="Glutaredoxin"/>
</dbReference>
<dbReference type="CDD" id="cd03419">
    <property type="entry name" value="GRX_GRXh_1_2_like"/>
    <property type="match status" value="1"/>
</dbReference>
<evidence type="ECO:0000256" key="3">
    <source>
        <dbReference type="ARBA" id="ARBA00023284"/>
    </source>
</evidence>
<dbReference type="GO" id="GO:0015038">
    <property type="term" value="F:glutathione disulfide oxidoreductase activity"/>
    <property type="evidence" value="ECO:0007669"/>
    <property type="project" value="TreeGrafter"/>
</dbReference>
<evidence type="ECO:0000313" key="9">
    <source>
        <dbReference type="Proteomes" id="UP000183832"/>
    </source>
</evidence>
<keyword evidence="3" id="KW-0676">Redox-active center</keyword>
<dbReference type="InterPro" id="IPR036249">
    <property type="entry name" value="Thioredoxin-like_sf"/>
</dbReference>
<name>A0A1J1IKN7_9DIPT</name>
<organism evidence="8 9">
    <name type="scientific">Clunio marinus</name>
    <dbReference type="NCBI Taxonomy" id="568069"/>
    <lineage>
        <taxon>Eukaryota</taxon>
        <taxon>Metazoa</taxon>
        <taxon>Ecdysozoa</taxon>
        <taxon>Arthropoda</taxon>
        <taxon>Hexapoda</taxon>
        <taxon>Insecta</taxon>
        <taxon>Pterygota</taxon>
        <taxon>Neoptera</taxon>
        <taxon>Endopterygota</taxon>
        <taxon>Diptera</taxon>
        <taxon>Nematocera</taxon>
        <taxon>Chironomoidea</taxon>
        <taxon>Chironomidae</taxon>
        <taxon>Clunio</taxon>
    </lineage>
</organism>
<dbReference type="PANTHER" id="PTHR45694">
    <property type="entry name" value="GLUTAREDOXIN 2"/>
    <property type="match status" value="1"/>
</dbReference>
<proteinExistence type="inferred from homology"/>
<evidence type="ECO:0000256" key="6">
    <source>
        <dbReference type="ARBA" id="ARBA00039819"/>
    </source>
</evidence>